<name>A0A2M6IVH0_9BACT</name>
<protein>
    <recommendedName>
        <fullName evidence="4 5">Small ribosomal subunit protein uS8</fullName>
    </recommendedName>
</protein>
<reference evidence="6 7" key="1">
    <citation type="submission" date="2017-09" db="EMBL/GenBank/DDBJ databases">
        <title>Depth-based differentiation of microbial function through sediment-hosted aquifers and enrichment of novel symbionts in the deep terrestrial subsurface.</title>
        <authorList>
            <person name="Probst A.J."/>
            <person name="Ladd B."/>
            <person name="Jarett J.K."/>
            <person name="Geller-Mcgrath D.E."/>
            <person name="Sieber C.M."/>
            <person name="Emerson J.B."/>
            <person name="Anantharaman K."/>
            <person name="Thomas B.C."/>
            <person name="Malmstrom R."/>
            <person name="Stieglmeier M."/>
            <person name="Klingl A."/>
            <person name="Woyke T."/>
            <person name="Ryan C.M."/>
            <person name="Banfield J.F."/>
        </authorList>
    </citation>
    <scope>NUCLEOTIDE SEQUENCE [LARGE SCALE GENOMIC DNA]</scope>
    <source>
        <strain evidence="6">CG11_big_fil_rev_8_21_14_0_20_36_8</strain>
    </source>
</reference>
<dbReference type="Gene3D" id="3.30.1490.10">
    <property type="match status" value="1"/>
</dbReference>
<dbReference type="Gene3D" id="3.30.1370.30">
    <property type="match status" value="1"/>
</dbReference>
<dbReference type="GO" id="GO:0019843">
    <property type="term" value="F:rRNA binding"/>
    <property type="evidence" value="ECO:0007669"/>
    <property type="project" value="UniProtKB-UniRule"/>
</dbReference>
<dbReference type="InterPro" id="IPR035987">
    <property type="entry name" value="Ribosomal_uS8_sf"/>
</dbReference>
<evidence type="ECO:0000313" key="6">
    <source>
        <dbReference type="EMBL" id="PIQ73850.1"/>
    </source>
</evidence>
<keyword evidence="5" id="KW-0694">RNA-binding</keyword>
<dbReference type="GO" id="GO:0005737">
    <property type="term" value="C:cytoplasm"/>
    <property type="evidence" value="ECO:0007669"/>
    <property type="project" value="UniProtKB-ARBA"/>
</dbReference>
<sequence length="126" mass="14297">MSVIDLLIRIKNGYMARRKSISSPYSKFREAILSKLKSLGYIKDYSVSGDIIKTFDVTLQYNDTEPAITDVKIFSKPGRRIYTNYQDITYVKGGMGHAFISTSKGILTGQEARKIHIGGELLFHIW</sequence>
<dbReference type="GO" id="GO:0005840">
    <property type="term" value="C:ribosome"/>
    <property type="evidence" value="ECO:0007669"/>
    <property type="project" value="UniProtKB-KW"/>
</dbReference>
<dbReference type="GO" id="GO:1990904">
    <property type="term" value="C:ribonucleoprotein complex"/>
    <property type="evidence" value="ECO:0007669"/>
    <property type="project" value="UniProtKB-KW"/>
</dbReference>
<evidence type="ECO:0000256" key="4">
    <source>
        <dbReference type="ARBA" id="ARBA00035258"/>
    </source>
</evidence>
<dbReference type="GO" id="GO:0006412">
    <property type="term" value="P:translation"/>
    <property type="evidence" value="ECO:0007669"/>
    <property type="project" value="UniProtKB-UniRule"/>
</dbReference>
<dbReference type="GO" id="GO:0003735">
    <property type="term" value="F:structural constituent of ribosome"/>
    <property type="evidence" value="ECO:0007669"/>
    <property type="project" value="InterPro"/>
</dbReference>
<evidence type="ECO:0000256" key="2">
    <source>
        <dbReference type="ARBA" id="ARBA00022980"/>
    </source>
</evidence>
<dbReference type="Pfam" id="PF00410">
    <property type="entry name" value="Ribosomal_S8"/>
    <property type="match status" value="1"/>
</dbReference>
<keyword evidence="2 5" id="KW-0689">Ribosomal protein</keyword>
<dbReference type="SUPFAM" id="SSF56047">
    <property type="entry name" value="Ribosomal protein S8"/>
    <property type="match status" value="1"/>
</dbReference>
<dbReference type="PANTHER" id="PTHR11758">
    <property type="entry name" value="40S RIBOSOMAL PROTEIN S15A"/>
    <property type="match status" value="1"/>
</dbReference>
<evidence type="ECO:0000256" key="5">
    <source>
        <dbReference type="HAMAP-Rule" id="MF_01302"/>
    </source>
</evidence>
<dbReference type="FunFam" id="3.30.1490.10:FF:000001">
    <property type="entry name" value="30S ribosomal protein S8"/>
    <property type="match status" value="1"/>
</dbReference>
<organism evidence="6 7">
    <name type="scientific">Candidatus Roizmanbacteria bacterium CG11_big_fil_rev_8_21_14_0_20_36_8</name>
    <dbReference type="NCBI Taxonomy" id="1974856"/>
    <lineage>
        <taxon>Bacteria</taxon>
        <taxon>Candidatus Roizmaniibacteriota</taxon>
    </lineage>
</organism>
<dbReference type="Proteomes" id="UP000231056">
    <property type="component" value="Unassembled WGS sequence"/>
</dbReference>
<comment type="function">
    <text evidence="5">One of the primary rRNA binding proteins, it binds directly to 16S rRNA central domain where it helps coordinate assembly of the platform of the 30S subunit.</text>
</comment>
<keyword evidence="5" id="KW-0699">rRNA-binding</keyword>
<dbReference type="InterPro" id="IPR000630">
    <property type="entry name" value="Ribosomal_uS8"/>
</dbReference>
<gene>
    <name evidence="5" type="primary">rpsH</name>
    <name evidence="6" type="ORF">COV58_00320</name>
</gene>
<evidence type="ECO:0000256" key="3">
    <source>
        <dbReference type="ARBA" id="ARBA00023274"/>
    </source>
</evidence>
<dbReference type="AlphaFoldDB" id="A0A2M6IVH0"/>
<dbReference type="HAMAP" id="MF_01302_B">
    <property type="entry name" value="Ribosomal_uS8_B"/>
    <property type="match status" value="1"/>
</dbReference>
<dbReference type="NCBIfam" id="NF001109">
    <property type="entry name" value="PRK00136.1"/>
    <property type="match status" value="1"/>
</dbReference>
<evidence type="ECO:0000256" key="1">
    <source>
        <dbReference type="ARBA" id="ARBA00006471"/>
    </source>
</evidence>
<accession>A0A2M6IVH0</accession>
<comment type="similarity">
    <text evidence="1 5">Belongs to the universal ribosomal protein uS8 family.</text>
</comment>
<keyword evidence="3 5" id="KW-0687">Ribonucleoprotein</keyword>
<dbReference type="EMBL" id="PCVM01000006">
    <property type="protein sequence ID" value="PIQ73850.1"/>
    <property type="molecule type" value="Genomic_DNA"/>
</dbReference>
<evidence type="ECO:0000313" key="7">
    <source>
        <dbReference type="Proteomes" id="UP000231056"/>
    </source>
</evidence>
<proteinExistence type="inferred from homology"/>
<comment type="subunit">
    <text evidence="5">Part of the 30S ribosomal subunit. Contacts proteins S5 and S12.</text>
</comment>
<comment type="caution">
    <text evidence="6">The sequence shown here is derived from an EMBL/GenBank/DDBJ whole genome shotgun (WGS) entry which is preliminary data.</text>
</comment>